<dbReference type="Gene3D" id="2.40.170.20">
    <property type="entry name" value="TonB-dependent receptor, beta-barrel domain"/>
    <property type="match status" value="1"/>
</dbReference>
<dbReference type="NCBIfam" id="TIGR04057">
    <property type="entry name" value="SusC_RagA_signa"/>
    <property type="match status" value="1"/>
</dbReference>
<evidence type="ECO:0000256" key="1">
    <source>
        <dbReference type="ARBA" id="ARBA00004571"/>
    </source>
</evidence>
<accession>A0ABY4GBY8</accession>
<evidence type="ECO:0000256" key="6">
    <source>
        <dbReference type="ARBA" id="ARBA00023237"/>
    </source>
</evidence>
<dbReference type="Gene3D" id="2.170.130.10">
    <property type="entry name" value="TonB-dependent receptor, plug domain"/>
    <property type="match status" value="1"/>
</dbReference>
<keyword evidence="5 7" id="KW-0472">Membrane</keyword>
<evidence type="ECO:0000256" key="2">
    <source>
        <dbReference type="ARBA" id="ARBA00022448"/>
    </source>
</evidence>
<dbReference type="InterPro" id="IPR036942">
    <property type="entry name" value="Beta-barrel_TonB_sf"/>
</dbReference>
<organism evidence="9 10">
    <name type="scientific">Hymenobacter volaticus</name>
    <dbReference type="NCBI Taxonomy" id="2932254"/>
    <lineage>
        <taxon>Bacteria</taxon>
        <taxon>Pseudomonadati</taxon>
        <taxon>Bacteroidota</taxon>
        <taxon>Cytophagia</taxon>
        <taxon>Cytophagales</taxon>
        <taxon>Hymenobacteraceae</taxon>
        <taxon>Hymenobacter</taxon>
    </lineage>
</organism>
<evidence type="ECO:0000256" key="5">
    <source>
        <dbReference type="ARBA" id="ARBA00023136"/>
    </source>
</evidence>
<dbReference type="InterPro" id="IPR023997">
    <property type="entry name" value="TonB-dep_OMP_SusC/RagA_CS"/>
</dbReference>
<keyword evidence="10" id="KW-1185">Reference proteome</keyword>
<dbReference type="SUPFAM" id="SSF49464">
    <property type="entry name" value="Carboxypeptidase regulatory domain-like"/>
    <property type="match status" value="1"/>
</dbReference>
<name>A0ABY4GBY8_9BACT</name>
<dbReference type="InterPro" id="IPR012910">
    <property type="entry name" value="Plug_dom"/>
</dbReference>
<comment type="similarity">
    <text evidence="7">Belongs to the TonB-dependent receptor family.</text>
</comment>
<protein>
    <submittedName>
        <fullName evidence="9">SusC/RagA family TonB-linked outer membrane protein</fullName>
    </submittedName>
</protein>
<dbReference type="InterPro" id="IPR039426">
    <property type="entry name" value="TonB-dep_rcpt-like"/>
</dbReference>
<evidence type="ECO:0000256" key="3">
    <source>
        <dbReference type="ARBA" id="ARBA00022452"/>
    </source>
</evidence>
<dbReference type="SUPFAM" id="SSF56935">
    <property type="entry name" value="Porins"/>
    <property type="match status" value="1"/>
</dbReference>
<dbReference type="Pfam" id="PF13715">
    <property type="entry name" value="CarbopepD_reg_2"/>
    <property type="match status" value="1"/>
</dbReference>
<sequence>MAQNRAISGKVTDQATGQGLPGVTVLAKGTSVGVSTNADGAYSISVPAGTSILAFSSIGYGAIERPIGDAAVIDVGLGADTKQLGEVVVTGALGIQRQAREIGYATSTIDAKELNQARVTNVTNGLAGKVSGLQIQTVNNGINPSVRITLRGTRSLTGENQALVVIDGVQTTQDVLTALNPDDIADITILKGANAAALYGSQATNGALIITTKRGGTTPSVTFSHTSQLEQISFWPKFQNEFGPGSSEWIREYTPYENQQYGERYDGSIRELGYQTVDKNIQKIEYKARPNERKDFFNTGYQMQNNVSFSGGDKDTKIFVSYQNVKNKGVVPMDQYDRNTFRANASRQMNKLSAGMNVSFAQVKVDQSTGAIYDQLLNTSALIPVTQYKNWRTDEFANPNGYYNEYYSNPYFTLDNNRRNIRQNTLIGSIDLGYKINDWLSAQYRIGLTNINQDNKNWQDQFTFTSYTLNRPINARSNIAGNVTEANSYVNRFNSDLFINIVKQVGDISIKGILGNNVQMNNSQFLAASANALSVPGIFNVGTNRVGEASVSQGRYRYRQAAFFGDLTLGYKDMFFLHGSARQEEVSILSPENRSYFYPSVDASVVLSEIIPALKSVAFFDYGKLRGGYSKVGQVNLGGNVGGVANNFGAYSIAPVYNPGSGYPFGSAASYTLSNQTIVPNLKPEFTHSTEVGSELSFLKQRINLAATYYYQLSINQTINANIAPSGGFTNYLLNAGRVQNNGVELDLNVTPIEAENGLTWKVGLNYNYNDNKVLKITDQTTQLPLTSGGNAQVYAIEGQPYPVLQGTDYNRDDQGRVILTYLNLGSATAADGSTYQRQGWVPSQSGQLTTFGNTLPKYKYGFNTSLNFKGITLAAQAEYRTGYYVYHGIGSTMDFTGASARSASTGREPFVMPNSSILAPDGTYVANTENLTPGGAEFWANSSYNRNIAANYVTKGDFFKLREVSLNYSLPASLLGSTGFIKGVTLNLYGRNLYTWVPKENQYTDPEFSFTSGNGIGINNADQTPPTRFYGASLSATF</sequence>
<reference evidence="9" key="1">
    <citation type="submission" date="2022-04" db="EMBL/GenBank/DDBJ databases">
        <title>Hymenobacter sp. isolated from the air.</title>
        <authorList>
            <person name="Won M."/>
            <person name="Lee C.-M."/>
            <person name="Woen H.-Y."/>
            <person name="Kwon S.-W."/>
        </authorList>
    </citation>
    <scope>NUCLEOTIDE SEQUENCE</scope>
    <source>
        <strain evidence="9">5420S-77</strain>
    </source>
</reference>
<dbReference type="Gene3D" id="2.60.40.1120">
    <property type="entry name" value="Carboxypeptidase-like, regulatory domain"/>
    <property type="match status" value="1"/>
</dbReference>
<dbReference type="InterPro" id="IPR023996">
    <property type="entry name" value="TonB-dep_OMP_SusC/RagA"/>
</dbReference>
<keyword evidence="2 7" id="KW-0813">Transport</keyword>
<comment type="subcellular location">
    <subcellularLocation>
        <location evidence="1 7">Cell outer membrane</location>
        <topology evidence="1 7">Multi-pass membrane protein</topology>
    </subcellularLocation>
</comment>
<dbReference type="PROSITE" id="PS52016">
    <property type="entry name" value="TONB_DEPENDENT_REC_3"/>
    <property type="match status" value="1"/>
</dbReference>
<dbReference type="Pfam" id="PF07715">
    <property type="entry name" value="Plug"/>
    <property type="match status" value="1"/>
</dbReference>
<keyword evidence="6 7" id="KW-0998">Cell outer membrane</keyword>
<gene>
    <name evidence="9" type="ORF">MUN86_05200</name>
</gene>
<keyword evidence="4 7" id="KW-0812">Transmembrane</keyword>
<dbReference type="EMBL" id="CP095061">
    <property type="protein sequence ID" value="UOQ68445.1"/>
    <property type="molecule type" value="Genomic_DNA"/>
</dbReference>
<evidence type="ECO:0000256" key="7">
    <source>
        <dbReference type="PROSITE-ProRule" id="PRU01360"/>
    </source>
</evidence>
<dbReference type="NCBIfam" id="TIGR04056">
    <property type="entry name" value="OMP_RagA_SusC"/>
    <property type="match status" value="1"/>
</dbReference>
<proteinExistence type="inferred from homology"/>
<dbReference type="InterPro" id="IPR008969">
    <property type="entry name" value="CarboxyPept-like_regulatory"/>
</dbReference>
<evidence type="ECO:0000259" key="8">
    <source>
        <dbReference type="Pfam" id="PF07715"/>
    </source>
</evidence>
<evidence type="ECO:0000313" key="9">
    <source>
        <dbReference type="EMBL" id="UOQ68445.1"/>
    </source>
</evidence>
<evidence type="ECO:0000313" key="10">
    <source>
        <dbReference type="Proteomes" id="UP000830401"/>
    </source>
</evidence>
<dbReference type="Proteomes" id="UP000830401">
    <property type="component" value="Chromosome"/>
</dbReference>
<keyword evidence="3 7" id="KW-1134">Transmembrane beta strand</keyword>
<evidence type="ECO:0000256" key="4">
    <source>
        <dbReference type="ARBA" id="ARBA00022692"/>
    </source>
</evidence>
<feature type="domain" description="TonB-dependent receptor plug" evidence="8">
    <location>
        <begin position="99"/>
        <end position="207"/>
    </location>
</feature>
<dbReference type="InterPro" id="IPR037066">
    <property type="entry name" value="Plug_dom_sf"/>
</dbReference>